<dbReference type="Proteomes" id="UP001390339">
    <property type="component" value="Unassembled WGS sequence"/>
</dbReference>
<protein>
    <submittedName>
        <fullName evidence="1">Ankyrin repeat-containing domain protein</fullName>
    </submittedName>
</protein>
<accession>A0ABR2JN99</accession>
<reference evidence="1 2" key="1">
    <citation type="journal article" date="2024" name="IMA Fungus">
        <title>Apiospora arundinis, a panoply of carbohydrate-active enzymes and secondary metabolites.</title>
        <authorList>
            <person name="Sorensen T."/>
            <person name="Petersen C."/>
            <person name="Muurmann A.T."/>
            <person name="Christiansen J.V."/>
            <person name="Brundto M.L."/>
            <person name="Overgaard C.K."/>
            <person name="Boysen A.T."/>
            <person name="Wollenberg R.D."/>
            <person name="Larsen T.O."/>
            <person name="Sorensen J.L."/>
            <person name="Nielsen K.L."/>
            <person name="Sondergaard T.E."/>
        </authorList>
    </citation>
    <scope>NUCLEOTIDE SEQUENCE [LARGE SCALE GENOMIC DNA]</scope>
    <source>
        <strain evidence="1 2">AAU 773</strain>
    </source>
</reference>
<dbReference type="InterPro" id="IPR036770">
    <property type="entry name" value="Ankyrin_rpt-contain_sf"/>
</dbReference>
<gene>
    <name evidence="1" type="ORF">PGQ11_001583</name>
</gene>
<name>A0ABR2JN99_9PEZI</name>
<dbReference type="Gene3D" id="1.25.40.20">
    <property type="entry name" value="Ankyrin repeat-containing domain"/>
    <property type="match status" value="1"/>
</dbReference>
<dbReference type="SUPFAM" id="SSF48403">
    <property type="entry name" value="Ankyrin repeat"/>
    <property type="match status" value="1"/>
</dbReference>
<dbReference type="EMBL" id="JAPCWZ010000001">
    <property type="protein sequence ID" value="KAK8880289.1"/>
    <property type="molecule type" value="Genomic_DNA"/>
</dbReference>
<organism evidence="1 2">
    <name type="scientific">Apiospora arundinis</name>
    <dbReference type="NCBI Taxonomy" id="335852"/>
    <lineage>
        <taxon>Eukaryota</taxon>
        <taxon>Fungi</taxon>
        <taxon>Dikarya</taxon>
        <taxon>Ascomycota</taxon>
        <taxon>Pezizomycotina</taxon>
        <taxon>Sordariomycetes</taxon>
        <taxon>Xylariomycetidae</taxon>
        <taxon>Amphisphaeriales</taxon>
        <taxon>Apiosporaceae</taxon>
        <taxon>Apiospora</taxon>
    </lineage>
</organism>
<keyword evidence="2" id="KW-1185">Reference proteome</keyword>
<evidence type="ECO:0000313" key="1">
    <source>
        <dbReference type="EMBL" id="KAK8880289.1"/>
    </source>
</evidence>
<proteinExistence type="predicted"/>
<sequence>MAEAVGLAASVAGLISLGLQVTGGIATYLDAIENRKDDLASIKRQNDALSASLNIIKAATSHTSNNHSHAITQSIQSCEAELRGVEALLADLANCDTTTWRQRLRSKKKKLSYAFDRPKVQQLVQRLHNSNQVLQTAITGLNLEISGSITERMTTIDLSFRGHNSQLRSEVSGAITPLVDAFDRVVTADQLHESSRAIQGVVERSHDLLRLTISEKMERVEKLLESLQPPGALAQYTGNLVCRVASKPAALRKLCDNIYDPRQNPYQSSAPGHLPRQPLSSVSSFVHGQRFTSTSVAELICICPRSHRSIAHKTVQLGHLHLSTELESRGHWSGCPLSRTQSTRENRRTVGVKYAGLTRLISSMVGVSFTMTSGAGGFSIGTDLAYYPTIDDQLDPSFRILGFIIRFSILACREQGEEEAYFTVACMERLARLFDEKKASPTAVNYQGKSLMHFATDAVWFSEIIGSAERPFARFFPQLITTLLQYGVPAMTYNNGGDSPLLGFYKNERPKGRIQEIVNMLVLANSEGNSAAMNPSKVAHDAFRNVSWTSNIESLYSVSYEYAEACDCGPLSMAVIRNDSNEVARILDRFPDSLLEADIYKQSPLHLAAAKPGILSLLVQNADTATLEQADLAGIRPIEAAIMRSGDCCTHGTSNKRCRRCGCTECVDILLHAGCGVRTHTLDHDDLGLKLYQILEPASELARRRYIFAMQQARKSLARLDAPRRPTRDVTASPGDIDTIDGNSDEAEQWRWIYCEICDTHQAALFYRYGFRPHASVFCNSRVWLRVLNMDYLWWLVEHGADLFAELSTELPTRNPMGFPTRKNDSGGLYGAHYFFFFAGASTRFVAPKSDELAKFNKLSCDPFLWFIKSWLPWLWAGTKIYFDTIQQNMEHFSSECGAELTALTYEAVIRYATFEALGLNHTCCGLSTPILSHMSIPCCVWPLWVKSDEAAIINEDQALLLELHEKLVAEFTEIAHEYVKRKSFPDFWGKVWIRRMEEELDELDGCSLSDAERRGAEEIGVRWCEPPAAKETQDENPYKWESMEWFYFELDRL</sequence>
<evidence type="ECO:0000313" key="2">
    <source>
        <dbReference type="Proteomes" id="UP001390339"/>
    </source>
</evidence>
<comment type="caution">
    <text evidence="1">The sequence shown here is derived from an EMBL/GenBank/DDBJ whole genome shotgun (WGS) entry which is preliminary data.</text>
</comment>